<dbReference type="Pfam" id="PF08447">
    <property type="entry name" value="PAS_3"/>
    <property type="match status" value="1"/>
</dbReference>
<organism evidence="3 4">
    <name type="scientific">Cellulosimicrobium aquatile</name>
    <dbReference type="NCBI Taxonomy" id="1612203"/>
    <lineage>
        <taxon>Bacteria</taxon>
        <taxon>Bacillati</taxon>
        <taxon>Actinomycetota</taxon>
        <taxon>Actinomycetes</taxon>
        <taxon>Micrococcales</taxon>
        <taxon>Promicromonosporaceae</taxon>
        <taxon>Cellulosimicrobium</taxon>
    </lineage>
</organism>
<dbReference type="EMBL" id="FTMI01000002">
    <property type="protein sequence ID" value="SIQ07511.1"/>
    <property type="molecule type" value="Genomic_DNA"/>
</dbReference>
<dbReference type="InterPro" id="IPR000014">
    <property type="entry name" value="PAS"/>
</dbReference>
<dbReference type="InterPro" id="IPR036388">
    <property type="entry name" value="WH-like_DNA-bd_sf"/>
</dbReference>
<sequence>MSVENPAALHPVSLGDGTTPGQFRVDLATDAWWWSPETYRLHGFEPGEVVPTTSLVLAHKHPEDRDRVRDLLERARVDGEPFSSLHRIMDARGAERVLVLVGHGRRDRDTGRLVELMGSFVDVTVAVRDRAERQAERDIAAAARSRGPIEQAKGVVAAALGVGTEQAFGLLKRVSNDRNVRLRELARRVVEEGTAPSPDRARRVVSLLR</sequence>
<proteinExistence type="predicted"/>
<dbReference type="Gene3D" id="1.10.10.10">
    <property type="entry name" value="Winged helix-like DNA-binding domain superfamily/Winged helix DNA-binding domain"/>
    <property type="match status" value="1"/>
</dbReference>
<dbReference type="PROSITE" id="PS50112">
    <property type="entry name" value="PAS"/>
    <property type="match status" value="1"/>
</dbReference>
<evidence type="ECO:0000259" key="2">
    <source>
        <dbReference type="PROSITE" id="PS50921"/>
    </source>
</evidence>
<evidence type="ECO:0000313" key="4">
    <source>
        <dbReference type="Proteomes" id="UP000186235"/>
    </source>
</evidence>
<dbReference type="SMART" id="SM01012">
    <property type="entry name" value="ANTAR"/>
    <property type="match status" value="1"/>
</dbReference>
<gene>
    <name evidence="3" type="ORF">SAMN05518682_1099</name>
</gene>
<dbReference type="Pfam" id="PF03861">
    <property type="entry name" value="ANTAR"/>
    <property type="match status" value="1"/>
</dbReference>
<accession>A0A1N6PT63</accession>
<dbReference type="AlphaFoldDB" id="A0A1N6PT63"/>
<evidence type="ECO:0000313" key="3">
    <source>
        <dbReference type="EMBL" id="SIQ07511.1"/>
    </source>
</evidence>
<dbReference type="Proteomes" id="UP000186235">
    <property type="component" value="Unassembled WGS sequence"/>
</dbReference>
<protein>
    <submittedName>
        <fullName evidence="3">PAS fold-containing protein</fullName>
    </submittedName>
</protein>
<dbReference type="InterPro" id="IPR013655">
    <property type="entry name" value="PAS_fold_3"/>
</dbReference>
<dbReference type="InterPro" id="IPR035965">
    <property type="entry name" value="PAS-like_dom_sf"/>
</dbReference>
<dbReference type="CDD" id="cd00130">
    <property type="entry name" value="PAS"/>
    <property type="match status" value="1"/>
</dbReference>
<dbReference type="PROSITE" id="PS50921">
    <property type="entry name" value="ANTAR"/>
    <property type="match status" value="1"/>
</dbReference>
<reference evidence="4" key="1">
    <citation type="submission" date="2017-01" db="EMBL/GenBank/DDBJ databases">
        <authorList>
            <person name="Varghese N."/>
            <person name="Submissions S."/>
        </authorList>
    </citation>
    <scope>NUCLEOTIDE SEQUENCE [LARGE SCALE GENOMIC DNA]</scope>
    <source>
        <strain evidence="4">3bp</strain>
    </source>
</reference>
<feature type="domain" description="PAS" evidence="1">
    <location>
        <begin position="23"/>
        <end position="79"/>
    </location>
</feature>
<name>A0A1N6PT63_9MICO</name>
<keyword evidence="4" id="KW-1185">Reference proteome</keyword>
<dbReference type="SUPFAM" id="SSF55785">
    <property type="entry name" value="PYP-like sensor domain (PAS domain)"/>
    <property type="match status" value="1"/>
</dbReference>
<dbReference type="InterPro" id="IPR005561">
    <property type="entry name" value="ANTAR"/>
</dbReference>
<feature type="domain" description="ANTAR" evidence="2">
    <location>
        <begin position="129"/>
        <end position="190"/>
    </location>
</feature>
<evidence type="ECO:0000259" key="1">
    <source>
        <dbReference type="PROSITE" id="PS50112"/>
    </source>
</evidence>
<dbReference type="GO" id="GO:0003723">
    <property type="term" value="F:RNA binding"/>
    <property type="evidence" value="ECO:0007669"/>
    <property type="project" value="InterPro"/>
</dbReference>
<dbReference type="Gene3D" id="3.30.450.20">
    <property type="entry name" value="PAS domain"/>
    <property type="match status" value="1"/>
</dbReference>